<feature type="region of interest" description="Disordered" evidence="1">
    <location>
        <begin position="120"/>
        <end position="140"/>
    </location>
</feature>
<accession>A0A5C1YGL2</accession>
<keyword evidence="2" id="KW-0812">Transmembrane</keyword>
<feature type="transmembrane region" description="Helical" evidence="2">
    <location>
        <begin position="200"/>
        <end position="224"/>
    </location>
</feature>
<keyword evidence="4" id="KW-1185">Reference proteome</keyword>
<evidence type="ECO:0000313" key="4">
    <source>
        <dbReference type="Proteomes" id="UP000324678"/>
    </source>
</evidence>
<evidence type="ECO:0000313" key="3">
    <source>
        <dbReference type="EMBL" id="QEO15121.1"/>
    </source>
</evidence>
<keyword evidence="2" id="KW-1133">Transmembrane helix</keyword>
<feature type="compositionally biased region" description="Acidic residues" evidence="1">
    <location>
        <begin position="60"/>
        <end position="79"/>
    </location>
</feature>
<feature type="transmembrane region" description="Helical" evidence="2">
    <location>
        <begin position="244"/>
        <end position="263"/>
    </location>
</feature>
<feature type="compositionally biased region" description="Basic and acidic residues" evidence="1">
    <location>
        <begin position="131"/>
        <end position="140"/>
    </location>
</feature>
<evidence type="ECO:0000256" key="2">
    <source>
        <dbReference type="SAM" id="Phobius"/>
    </source>
</evidence>
<dbReference type="RefSeq" id="WP_149161139.1">
    <property type="nucleotide sequence ID" value="NZ_CP043505.1"/>
</dbReference>
<feature type="transmembrane region" description="Helical" evidence="2">
    <location>
        <begin position="315"/>
        <end position="336"/>
    </location>
</feature>
<dbReference type="AlphaFoldDB" id="A0A5C1YGL2"/>
<sequence>MSDTTNGPDPERRDPESTEVADEALGTGPVDVASADVEPSEPVAVEADALADEPTIFDEPAADEASEPVEPDPVVEPEASDVIVAEPVIDEAAERAAAEAAQRAALDEAVQRASAVPLPEDALPAPVPAESLREPEPLAEPVRRETFVPADESTGVAGAAAAGAAAAGATAPGVGADVQAPQTVYVQAPAPPRNRGNRGFGVLVAAIGAVVFAALYAGVAYLLLLAQGGDAASVFVTFVSRPVYWVPIIAAFVGFALLAAIVNRGSYWTYAVFGLLVAVLVYFSYIGAALLTVQAWTLTFDQAQQFIGQRWLDPFAITAAVIAREIPVWFGGWIAARGRTITQRNREALEAYDRELAAGPKVTVG</sequence>
<dbReference type="OrthoDB" id="5109074at2"/>
<evidence type="ECO:0000256" key="1">
    <source>
        <dbReference type="SAM" id="MobiDB-lite"/>
    </source>
</evidence>
<dbReference type="EMBL" id="CP043505">
    <property type="protein sequence ID" value="QEO15121.1"/>
    <property type="molecule type" value="Genomic_DNA"/>
</dbReference>
<dbReference type="KEGG" id="ail:FLP10_12390"/>
<keyword evidence="2" id="KW-0472">Membrane</keyword>
<feature type="transmembrane region" description="Helical" evidence="2">
    <location>
        <begin position="270"/>
        <end position="295"/>
    </location>
</feature>
<protein>
    <submittedName>
        <fullName evidence="3">Uncharacterized protein</fullName>
    </submittedName>
</protein>
<name>A0A5C1YGL2_9MICO</name>
<dbReference type="Proteomes" id="UP000324678">
    <property type="component" value="Chromosome"/>
</dbReference>
<feature type="region of interest" description="Disordered" evidence="1">
    <location>
        <begin position="1"/>
        <end position="79"/>
    </location>
</feature>
<organism evidence="3 4">
    <name type="scientific">Agromyces intestinalis</name>
    <dbReference type="NCBI Taxonomy" id="2592652"/>
    <lineage>
        <taxon>Bacteria</taxon>
        <taxon>Bacillati</taxon>
        <taxon>Actinomycetota</taxon>
        <taxon>Actinomycetes</taxon>
        <taxon>Micrococcales</taxon>
        <taxon>Microbacteriaceae</taxon>
        <taxon>Agromyces</taxon>
    </lineage>
</organism>
<reference evidence="3 4" key="1">
    <citation type="submission" date="2019-09" db="EMBL/GenBank/DDBJ databases">
        <title>Genome sequencing of strain KACC 19306.</title>
        <authorList>
            <person name="Heo J."/>
            <person name="Kim S.-J."/>
            <person name="Kim J.-S."/>
            <person name="Hong S.-B."/>
            <person name="Kwon S.-W."/>
        </authorList>
    </citation>
    <scope>NUCLEOTIDE SEQUENCE [LARGE SCALE GENOMIC DNA]</scope>
    <source>
        <strain evidence="3 4">KACC 19306</strain>
    </source>
</reference>
<proteinExistence type="predicted"/>
<gene>
    <name evidence="3" type="ORF">FLP10_12390</name>
</gene>